<evidence type="ECO:0000256" key="8">
    <source>
        <dbReference type="ARBA" id="ARBA00022737"/>
    </source>
</evidence>
<dbReference type="Pfam" id="PF08263">
    <property type="entry name" value="LRRNT_2"/>
    <property type="match status" value="1"/>
</dbReference>
<dbReference type="AlphaFoldDB" id="A0A0B2SPI0"/>
<keyword evidence="6 13" id="KW-0812">Transmembrane</keyword>
<keyword evidence="7" id="KW-0732">Signal</keyword>
<feature type="domain" description="Disease resistance R13L4/SHOC-2-like LRR" evidence="15">
    <location>
        <begin position="126"/>
        <end position="320"/>
    </location>
</feature>
<accession>A0A0B2SPI0</accession>
<evidence type="ECO:0000256" key="5">
    <source>
        <dbReference type="ARBA" id="ARBA00022614"/>
    </source>
</evidence>
<keyword evidence="5" id="KW-0433">Leucine-rich repeat</keyword>
<evidence type="ECO:0000256" key="12">
    <source>
        <dbReference type="ARBA" id="ARBA00023180"/>
    </source>
</evidence>
<evidence type="ECO:0000313" key="16">
    <source>
        <dbReference type="EMBL" id="KHN48546.1"/>
    </source>
</evidence>
<evidence type="ECO:0000259" key="15">
    <source>
        <dbReference type="Pfam" id="PF23598"/>
    </source>
</evidence>
<evidence type="ECO:0000256" key="1">
    <source>
        <dbReference type="ARBA" id="ARBA00004251"/>
    </source>
</evidence>
<sequence>MNKLLRFKKGVRDPSGMLSSWLPKLDCCRWTGVKCDNITGRVTQLSLPCHTTQPEVVAYQEKDDKSHCLTGEFSLTLLELEFLSYLDFSNNDFKSIQYSPMGSHKCVHLPKEIDWLQSVTMLPSLLELTLENCQLENIYPFLHCDISHIDLSQNRINSQLPERFPNFRSIQTLFLSDNYLKGPIPNWLGQLEELKELDLSHNSFSGPIPEGLGNLSSLINLILESNELNGNLPDNLGHLFNLETLAVSKNSLTGIVSERNLRSLTNLKSFSMGSPSLVYDFDPEWVPPFQLVSISLGYVRDKLPAWLFTQSSLTDLKILDSTASFEPLDKFWNFATQLEYFVLVNSTINGDISNVLLSSKLVWLDSNNLRGGMPRISPEATFLTPWAPCLTFVLYIWKATSYLGSVPLEIYMLTGLQSLNLSHNQLMGTIPQEIGNLKQLEAIDLSRNQFSGEIPVSLSALHYLSVLNLSFNNLMGKIPSGTQLGSTDLSYIGNSDLCGPPLTKICPQDEKSHNITKPVREEDDDDDKSEVYSWFYMGMGIGFAVGFWGVFGTILFNRRCRHVYFRFLHRMYDFVIRKMTSIY</sequence>
<name>A0A0B2SPI0_GLYSO</name>
<keyword evidence="11 16" id="KW-0675">Receptor</keyword>
<feature type="domain" description="Leucine-rich repeat-containing N-terminal plant-type" evidence="14">
    <location>
        <begin position="4"/>
        <end position="36"/>
    </location>
</feature>
<dbReference type="SUPFAM" id="SSF52058">
    <property type="entry name" value="L domain-like"/>
    <property type="match status" value="1"/>
</dbReference>
<keyword evidence="10 13" id="KW-0472">Membrane</keyword>
<evidence type="ECO:0000256" key="4">
    <source>
        <dbReference type="ARBA" id="ARBA00022553"/>
    </source>
</evidence>
<keyword evidence="4" id="KW-0597">Phosphoprotein</keyword>
<keyword evidence="3" id="KW-1003">Cell membrane</keyword>
<dbReference type="FunFam" id="3.80.10.10:FF:000722">
    <property type="entry name" value="Leucine-rich repeat receptor-like protein kinase"/>
    <property type="match status" value="1"/>
</dbReference>
<keyword evidence="12" id="KW-0325">Glycoprotein</keyword>
<proteinExistence type="inferred from homology"/>
<dbReference type="EMBL" id="KN639441">
    <property type="protein sequence ID" value="KHN48546.1"/>
    <property type="molecule type" value="Genomic_DNA"/>
</dbReference>
<evidence type="ECO:0000256" key="9">
    <source>
        <dbReference type="ARBA" id="ARBA00022989"/>
    </source>
</evidence>
<dbReference type="InterPro" id="IPR001611">
    <property type="entry name" value="Leu-rich_rpt"/>
</dbReference>
<evidence type="ECO:0000256" key="10">
    <source>
        <dbReference type="ARBA" id="ARBA00023136"/>
    </source>
</evidence>
<comment type="subcellular location">
    <subcellularLocation>
        <location evidence="1">Cell membrane</location>
        <topology evidence="1">Single-pass type I membrane protein</topology>
    </subcellularLocation>
</comment>
<gene>
    <name evidence="16" type="ORF">glysoja_050013</name>
</gene>
<keyword evidence="16" id="KW-0808">Transferase</keyword>
<organism evidence="16">
    <name type="scientific">Glycine soja</name>
    <name type="common">Wild soybean</name>
    <dbReference type="NCBI Taxonomy" id="3848"/>
    <lineage>
        <taxon>Eukaryota</taxon>
        <taxon>Viridiplantae</taxon>
        <taxon>Streptophyta</taxon>
        <taxon>Embryophyta</taxon>
        <taxon>Tracheophyta</taxon>
        <taxon>Spermatophyta</taxon>
        <taxon>Magnoliopsida</taxon>
        <taxon>eudicotyledons</taxon>
        <taxon>Gunneridae</taxon>
        <taxon>Pentapetalae</taxon>
        <taxon>rosids</taxon>
        <taxon>fabids</taxon>
        <taxon>Fabales</taxon>
        <taxon>Fabaceae</taxon>
        <taxon>Papilionoideae</taxon>
        <taxon>50 kb inversion clade</taxon>
        <taxon>NPAAA clade</taxon>
        <taxon>indigoferoid/millettioid clade</taxon>
        <taxon>Phaseoleae</taxon>
        <taxon>Glycine</taxon>
        <taxon>Glycine subgen. Soja</taxon>
    </lineage>
</organism>
<dbReference type="EC" id="2.7.1.-" evidence="16"/>
<dbReference type="Pfam" id="PF23598">
    <property type="entry name" value="LRR_14"/>
    <property type="match status" value="1"/>
</dbReference>
<keyword evidence="9 13" id="KW-1133">Transmembrane helix</keyword>
<evidence type="ECO:0000256" key="13">
    <source>
        <dbReference type="SAM" id="Phobius"/>
    </source>
</evidence>
<comment type="similarity">
    <text evidence="2">Belongs to the RLP family.</text>
</comment>
<evidence type="ECO:0000256" key="2">
    <source>
        <dbReference type="ARBA" id="ARBA00009592"/>
    </source>
</evidence>
<dbReference type="PANTHER" id="PTHR48063">
    <property type="entry name" value="LRR RECEPTOR-LIKE KINASE"/>
    <property type="match status" value="1"/>
</dbReference>
<dbReference type="InterPro" id="IPR032675">
    <property type="entry name" value="LRR_dom_sf"/>
</dbReference>
<dbReference type="GO" id="GO:0005886">
    <property type="term" value="C:plasma membrane"/>
    <property type="evidence" value="ECO:0007669"/>
    <property type="project" value="UniProtKB-SubCell"/>
</dbReference>
<dbReference type="GO" id="GO:0016301">
    <property type="term" value="F:kinase activity"/>
    <property type="evidence" value="ECO:0007669"/>
    <property type="project" value="UniProtKB-KW"/>
</dbReference>
<reference evidence="16" key="1">
    <citation type="submission" date="2014-07" db="EMBL/GenBank/DDBJ databases">
        <title>Identification of a novel salt tolerance gene in wild soybean by whole-genome sequencing.</title>
        <authorList>
            <person name="Lam H.-M."/>
            <person name="Qi X."/>
            <person name="Li M.-W."/>
            <person name="Liu X."/>
            <person name="Xie M."/>
            <person name="Ni M."/>
            <person name="Xu X."/>
        </authorList>
    </citation>
    <scope>NUCLEOTIDE SEQUENCE [LARGE SCALE GENOMIC DNA]</scope>
    <source>
        <tissue evidence="16">Root</tissue>
    </source>
</reference>
<dbReference type="FunFam" id="3.80.10.10:FF:000383">
    <property type="entry name" value="Leucine-rich repeat receptor protein kinase EMS1"/>
    <property type="match status" value="1"/>
</dbReference>
<dbReference type="InterPro" id="IPR046956">
    <property type="entry name" value="RLP23-like"/>
</dbReference>
<evidence type="ECO:0000256" key="6">
    <source>
        <dbReference type="ARBA" id="ARBA00022692"/>
    </source>
</evidence>
<feature type="transmembrane region" description="Helical" evidence="13">
    <location>
        <begin position="534"/>
        <end position="556"/>
    </location>
</feature>
<dbReference type="SUPFAM" id="SSF52047">
    <property type="entry name" value="RNI-like"/>
    <property type="match status" value="1"/>
</dbReference>
<dbReference type="Proteomes" id="UP000053555">
    <property type="component" value="Unassembled WGS sequence"/>
</dbReference>
<dbReference type="PRINTS" id="PR00019">
    <property type="entry name" value="LEURICHRPT"/>
</dbReference>
<dbReference type="InterPro" id="IPR055414">
    <property type="entry name" value="LRR_R13L4/SHOC2-like"/>
</dbReference>
<evidence type="ECO:0000259" key="14">
    <source>
        <dbReference type="Pfam" id="PF08263"/>
    </source>
</evidence>
<evidence type="ECO:0000256" key="7">
    <source>
        <dbReference type="ARBA" id="ARBA00022729"/>
    </source>
</evidence>
<dbReference type="InterPro" id="IPR013210">
    <property type="entry name" value="LRR_N_plant-typ"/>
</dbReference>
<dbReference type="Gene3D" id="3.80.10.10">
    <property type="entry name" value="Ribonuclease Inhibitor"/>
    <property type="match status" value="2"/>
</dbReference>
<keyword evidence="8" id="KW-0677">Repeat</keyword>
<protein>
    <submittedName>
        <fullName evidence="16">Probably inactive leucine-rich repeat receptor-like protein kinase</fullName>
        <ecNumber evidence="16">2.7.1.-</ecNumber>
    </submittedName>
</protein>
<evidence type="ECO:0000256" key="3">
    <source>
        <dbReference type="ARBA" id="ARBA00022475"/>
    </source>
</evidence>
<dbReference type="PANTHER" id="PTHR48063:SF98">
    <property type="entry name" value="LRR RECEPTOR-LIKE SERINE_THREONINE-PROTEIN KINASE FLS2"/>
    <property type="match status" value="1"/>
</dbReference>
<keyword evidence="16" id="KW-0418">Kinase</keyword>
<dbReference type="Pfam" id="PF13855">
    <property type="entry name" value="LRR_8"/>
    <property type="match status" value="1"/>
</dbReference>
<dbReference type="SMART" id="SM00369">
    <property type="entry name" value="LRR_TYP"/>
    <property type="match status" value="5"/>
</dbReference>
<dbReference type="InterPro" id="IPR003591">
    <property type="entry name" value="Leu-rich_rpt_typical-subtyp"/>
</dbReference>
<evidence type="ECO:0000256" key="11">
    <source>
        <dbReference type="ARBA" id="ARBA00023170"/>
    </source>
</evidence>